<feature type="compositionally biased region" description="Low complexity" evidence="1">
    <location>
        <begin position="74"/>
        <end position="91"/>
    </location>
</feature>
<dbReference type="PROSITE" id="PS51257">
    <property type="entry name" value="PROKAR_LIPOPROTEIN"/>
    <property type="match status" value="1"/>
</dbReference>
<dbReference type="Proteomes" id="UP000238153">
    <property type="component" value="Unassembled WGS sequence"/>
</dbReference>
<dbReference type="EMBL" id="PGWX01000543">
    <property type="protein sequence ID" value="PPJ69478.1"/>
    <property type="molecule type" value="Genomic_DNA"/>
</dbReference>
<evidence type="ECO:0000256" key="2">
    <source>
        <dbReference type="SAM" id="SignalP"/>
    </source>
</evidence>
<accession>A0A2A1K9F0</accession>
<protein>
    <recommendedName>
        <fullName evidence="5">Lipoprotein</fullName>
    </recommendedName>
</protein>
<feature type="region of interest" description="Disordered" evidence="1">
    <location>
        <begin position="149"/>
        <end position="185"/>
    </location>
</feature>
<dbReference type="AlphaFoldDB" id="A0A2A1K9F0"/>
<evidence type="ECO:0008006" key="5">
    <source>
        <dbReference type="Google" id="ProtNLM"/>
    </source>
</evidence>
<feature type="compositionally biased region" description="Acidic residues" evidence="1">
    <location>
        <begin position="63"/>
        <end position="73"/>
    </location>
</feature>
<feature type="chain" id="PRO_5044065148" description="Lipoprotein" evidence="2">
    <location>
        <begin position="22"/>
        <end position="248"/>
    </location>
</feature>
<sequence>MKKVLFTLLLGLFILTGCSFSNEDKEEDHSKSKSSSQNKKENDDTKKKNDQHSDSKSSKNDTESDDESTDQSNEDSSSSEQQSTSNSSSQNAKQIDIHNITDRATLEAVINSNNYSEIDKIAAYNSAVANGVIPQGNVMEGPASEAYASSLRVESGQEKPVYDQSNQSSEEENIDDPNAEINAATNEDEYVDALRKKYNGGLSSGEIQTKHAIEQGYYDGDDAEEVYQTIQQREQDIANGKYDKYKNN</sequence>
<feature type="compositionally biased region" description="Basic and acidic residues" evidence="1">
    <location>
        <begin position="38"/>
        <end position="62"/>
    </location>
</feature>
<feature type="compositionally biased region" description="Acidic residues" evidence="1">
    <location>
        <begin position="169"/>
        <end position="178"/>
    </location>
</feature>
<organism evidence="3 4">
    <name type="scientific">Staphylococcus haemolyticus</name>
    <dbReference type="NCBI Taxonomy" id="1283"/>
    <lineage>
        <taxon>Bacteria</taxon>
        <taxon>Bacillati</taxon>
        <taxon>Bacillota</taxon>
        <taxon>Bacilli</taxon>
        <taxon>Bacillales</taxon>
        <taxon>Staphylococcaceae</taxon>
        <taxon>Staphylococcus</taxon>
    </lineage>
</organism>
<keyword evidence="2" id="KW-0732">Signal</keyword>
<evidence type="ECO:0000256" key="1">
    <source>
        <dbReference type="SAM" id="MobiDB-lite"/>
    </source>
</evidence>
<gene>
    <name evidence="3" type="ORF">CV019_13785</name>
</gene>
<feature type="region of interest" description="Disordered" evidence="1">
    <location>
        <begin position="21"/>
        <end position="103"/>
    </location>
</feature>
<proteinExistence type="predicted"/>
<feature type="signal peptide" evidence="2">
    <location>
        <begin position="1"/>
        <end position="21"/>
    </location>
</feature>
<reference evidence="3 4" key="1">
    <citation type="submission" date="2017-11" db="EMBL/GenBank/DDBJ databases">
        <authorList>
            <person name="Founou R.C."/>
            <person name="Founou L."/>
            <person name="Allam M."/>
            <person name="Ismail A."/>
            <person name="Essack S.Y."/>
        </authorList>
    </citation>
    <scope>NUCLEOTIDE SEQUENCE [LARGE SCALE GENOMIC DNA]</scope>
    <source>
        <strain evidence="3 4">G811N2B1</strain>
    </source>
</reference>
<dbReference type="RefSeq" id="WP_037558435.1">
    <property type="nucleotide sequence ID" value="NZ_BKAY01000008.1"/>
</dbReference>
<evidence type="ECO:0000313" key="4">
    <source>
        <dbReference type="Proteomes" id="UP000238153"/>
    </source>
</evidence>
<comment type="caution">
    <text evidence="3">The sequence shown here is derived from an EMBL/GenBank/DDBJ whole genome shotgun (WGS) entry which is preliminary data.</text>
</comment>
<evidence type="ECO:0000313" key="3">
    <source>
        <dbReference type="EMBL" id="PPJ69478.1"/>
    </source>
</evidence>
<dbReference type="GeneID" id="93781420"/>
<name>A0A2A1K9F0_STAHA</name>